<keyword evidence="2" id="KW-0614">Plasmid</keyword>
<name>W0RT90_9BACT</name>
<dbReference type="AlphaFoldDB" id="W0RT90"/>
<sequence>MPNRLRARFLTATLVLMACGPTHHSTTPPATVVFTNDSADLAEVYAVRSSGGAIRIGTVEAGRTAQLRVPATALGGDGTVTFSARIFARPRITPTSGPVPLREGESVAVRLPADLRMLSVLPVRQP</sequence>
<organism evidence="2 3">
    <name type="scientific">Gemmatirosa kalamazoonensis</name>
    <dbReference type="NCBI Taxonomy" id="861299"/>
    <lineage>
        <taxon>Bacteria</taxon>
        <taxon>Pseudomonadati</taxon>
        <taxon>Gemmatimonadota</taxon>
        <taxon>Gemmatimonadia</taxon>
        <taxon>Gemmatimonadales</taxon>
        <taxon>Gemmatimonadaceae</taxon>
        <taxon>Gemmatirosa</taxon>
    </lineage>
</organism>
<evidence type="ECO:0000313" key="2">
    <source>
        <dbReference type="EMBL" id="AHG93677.1"/>
    </source>
</evidence>
<dbReference type="RefSeq" id="WP_148306646.1">
    <property type="nucleotide sequence ID" value="NZ_CP007130.1"/>
</dbReference>
<dbReference type="EMBL" id="CP007130">
    <property type="protein sequence ID" value="AHG93677.1"/>
    <property type="molecule type" value="Genomic_DNA"/>
</dbReference>
<feature type="chain" id="PRO_5004795937" evidence="1">
    <location>
        <begin position="25"/>
        <end position="126"/>
    </location>
</feature>
<protein>
    <submittedName>
        <fullName evidence="2">Uncharacterized protein</fullName>
    </submittedName>
</protein>
<accession>W0RT90</accession>
<evidence type="ECO:0000256" key="1">
    <source>
        <dbReference type="SAM" id="SignalP"/>
    </source>
</evidence>
<feature type="signal peptide" evidence="1">
    <location>
        <begin position="1"/>
        <end position="24"/>
    </location>
</feature>
<dbReference type="HOGENOM" id="CLU_160597_0_0_0"/>
<keyword evidence="3" id="KW-1185">Reference proteome</keyword>
<proteinExistence type="predicted"/>
<keyword evidence="1" id="KW-0732">Signal</keyword>
<geneLocation type="plasmid" evidence="2 3">
    <name>2</name>
</geneLocation>
<reference evidence="2 3" key="1">
    <citation type="journal article" date="2014" name="Genome Announc.">
        <title>Genome Sequence and Methylome of Soil Bacterium Gemmatirosa kalamazoonensis KBS708T, a Member of the Rarely Cultivated Gemmatimonadetes Phylum.</title>
        <authorList>
            <person name="Debruyn J.M."/>
            <person name="Radosevich M."/>
            <person name="Wommack K.E."/>
            <person name="Polson S.W."/>
            <person name="Hauser L.J."/>
            <person name="Fawaz M.N."/>
            <person name="Korlach J."/>
            <person name="Tsai Y.C."/>
        </authorList>
    </citation>
    <scope>NUCLEOTIDE SEQUENCE [LARGE SCALE GENOMIC DNA]</scope>
    <source>
        <strain evidence="2 3">KBS708</strain>
        <plasmid evidence="3">Plasmid 2</plasmid>
    </source>
</reference>
<dbReference type="Proteomes" id="UP000019151">
    <property type="component" value="Plasmid 2"/>
</dbReference>
<gene>
    <name evidence="2" type="ORF">J421_6142</name>
</gene>
<dbReference type="InParanoid" id="W0RT90"/>
<dbReference type="PROSITE" id="PS51257">
    <property type="entry name" value="PROKAR_LIPOPROTEIN"/>
    <property type="match status" value="1"/>
</dbReference>
<dbReference type="KEGG" id="gba:J421_6142"/>
<evidence type="ECO:0000313" key="3">
    <source>
        <dbReference type="Proteomes" id="UP000019151"/>
    </source>
</evidence>